<dbReference type="GO" id="GO:0020037">
    <property type="term" value="F:heme binding"/>
    <property type="evidence" value="ECO:0007669"/>
    <property type="project" value="InterPro"/>
</dbReference>
<proteinExistence type="inferred from homology"/>
<comment type="similarity">
    <text evidence="3 11">Belongs to the cytochrome P450 family.</text>
</comment>
<dbReference type="InterPro" id="IPR002401">
    <property type="entry name" value="Cyt_P450_E_grp-I"/>
</dbReference>
<dbReference type="AlphaFoldDB" id="A0A093I1G3"/>
<dbReference type="InterPro" id="IPR017972">
    <property type="entry name" value="Cyt_P450_CS"/>
</dbReference>
<dbReference type="GO" id="GO:0016712">
    <property type="term" value="F:oxidoreductase activity, acting on paired donors, with incorporation or reduction of molecular oxygen, reduced flavin or flavoprotein as one donor, and incorporation of one atom of oxygen"/>
    <property type="evidence" value="ECO:0007669"/>
    <property type="project" value="TreeGrafter"/>
</dbReference>
<evidence type="ECO:0000313" key="13">
    <source>
        <dbReference type="Proteomes" id="UP000053584"/>
    </source>
</evidence>
<keyword evidence="13" id="KW-1185">Reference proteome</keyword>
<dbReference type="SUPFAM" id="SSF48264">
    <property type="entry name" value="Cytochrome P450"/>
    <property type="match status" value="1"/>
</dbReference>
<dbReference type="STRING" id="441894.ENSSCUP00000019187"/>
<evidence type="ECO:0000256" key="10">
    <source>
        <dbReference type="PIRSR" id="PIRSR602401-1"/>
    </source>
</evidence>
<evidence type="ECO:0000256" key="9">
    <source>
        <dbReference type="ARBA" id="ARBA00023136"/>
    </source>
</evidence>
<comment type="cofactor">
    <cofactor evidence="1 10">
        <name>heme</name>
        <dbReference type="ChEBI" id="CHEBI:30413"/>
    </cofactor>
</comment>
<dbReference type="GO" id="GO:0005506">
    <property type="term" value="F:iron ion binding"/>
    <property type="evidence" value="ECO:0007669"/>
    <property type="project" value="InterPro"/>
</dbReference>
<keyword evidence="5 10" id="KW-0479">Metal-binding</keyword>
<dbReference type="PANTHER" id="PTHR24300">
    <property type="entry name" value="CYTOCHROME P450 508A4-RELATED"/>
    <property type="match status" value="1"/>
</dbReference>
<dbReference type="Gene3D" id="1.10.630.10">
    <property type="entry name" value="Cytochrome P450"/>
    <property type="match status" value="1"/>
</dbReference>
<protein>
    <submittedName>
        <fullName evidence="12">Cytochrome P450 2J5</fullName>
    </submittedName>
</protein>
<evidence type="ECO:0000256" key="1">
    <source>
        <dbReference type="ARBA" id="ARBA00001971"/>
    </source>
</evidence>
<evidence type="ECO:0000256" key="2">
    <source>
        <dbReference type="ARBA" id="ARBA00004370"/>
    </source>
</evidence>
<dbReference type="EMBL" id="KL206699">
    <property type="protein sequence ID" value="KFV85062.1"/>
    <property type="molecule type" value="Genomic_DNA"/>
</dbReference>
<evidence type="ECO:0000256" key="6">
    <source>
        <dbReference type="ARBA" id="ARBA00023002"/>
    </source>
</evidence>
<comment type="subcellular location">
    <subcellularLocation>
        <location evidence="2">Membrane</location>
    </subcellularLocation>
</comment>
<dbReference type="Pfam" id="PF00067">
    <property type="entry name" value="p450"/>
    <property type="match status" value="1"/>
</dbReference>
<organism evidence="12 13">
    <name type="scientific">Struthio camelus australis</name>
    <dbReference type="NCBI Taxonomy" id="441894"/>
    <lineage>
        <taxon>Eukaryota</taxon>
        <taxon>Metazoa</taxon>
        <taxon>Chordata</taxon>
        <taxon>Craniata</taxon>
        <taxon>Vertebrata</taxon>
        <taxon>Euteleostomi</taxon>
        <taxon>Archelosauria</taxon>
        <taxon>Archosauria</taxon>
        <taxon>Dinosauria</taxon>
        <taxon>Saurischia</taxon>
        <taxon>Theropoda</taxon>
        <taxon>Coelurosauria</taxon>
        <taxon>Aves</taxon>
        <taxon>Palaeognathae</taxon>
        <taxon>Struthioniformes</taxon>
        <taxon>Struthionidae</taxon>
        <taxon>Struthio</taxon>
    </lineage>
</organism>
<dbReference type="GO" id="GO:0006805">
    <property type="term" value="P:xenobiotic metabolic process"/>
    <property type="evidence" value="ECO:0007669"/>
    <property type="project" value="TreeGrafter"/>
</dbReference>
<dbReference type="PRINTS" id="PR00463">
    <property type="entry name" value="EP450I"/>
</dbReference>
<evidence type="ECO:0000313" key="12">
    <source>
        <dbReference type="EMBL" id="KFV85062.1"/>
    </source>
</evidence>
<keyword evidence="9" id="KW-0472">Membrane</keyword>
<dbReference type="Proteomes" id="UP000053584">
    <property type="component" value="Unassembled WGS sequence"/>
</dbReference>
<dbReference type="InterPro" id="IPR036396">
    <property type="entry name" value="Cyt_P450_sf"/>
</dbReference>
<sequence>MVRMYGNVYTLWLGRTPVIVLNGFQAVKDALIEHAEEFAERPITPFFRDVVGGPYGIIFSNGHTWKEQRRFSLMTLRNLGLGKKSLEAWIQEEANCLVKVFARERGRPMDPSLPILSSINNVIAAVLFGHCFSTEADAFQRLLKGSQAMAGFLGTFWPRLYDTFPSLLKHLSPVLMRSLVALKHLQDLRTVIKDEIRNHQESWVPGEPRDFIDAYLAQMLKTKDDPTSTFKETNMVQVITDLFIAGSDTTTITLCWALLYMMMYPEVQERVQEELDAVIGPSRAIEYKDRVILPYTNAVLHEIMRYSSISAIGVMRKCTQDTILQGFPITKGTLIFPNIFSVLYDKEQWVTPRQFNPGHFLDKDGNFVSREAFMLFSAGHRVCLGEGLARMNLFISFSSLLRAFTFRLPEGVKEADDRPIVGFILQPHPYKTCAIPR</sequence>
<dbReference type="PROSITE" id="PS00086">
    <property type="entry name" value="CYTOCHROME_P450"/>
    <property type="match status" value="1"/>
</dbReference>
<dbReference type="GO" id="GO:0005737">
    <property type="term" value="C:cytoplasm"/>
    <property type="evidence" value="ECO:0007669"/>
    <property type="project" value="TreeGrafter"/>
</dbReference>
<accession>A0A093I1G3</accession>
<keyword evidence="8 11" id="KW-0503">Monooxygenase</keyword>
<evidence type="ECO:0000256" key="7">
    <source>
        <dbReference type="ARBA" id="ARBA00023004"/>
    </source>
</evidence>
<gene>
    <name evidence="12" type="ORF">N308_13889</name>
</gene>
<evidence type="ECO:0000256" key="3">
    <source>
        <dbReference type="ARBA" id="ARBA00010617"/>
    </source>
</evidence>
<evidence type="ECO:0000256" key="4">
    <source>
        <dbReference type="ARBA" id="ARBA00022617"/>
    </source>
</evidence>
<dbReference type="PRINTS" id="PR00385">
    <property type="entry name" value="P450"/>
</dbReference>
<feature type="binding site" description="axial binding residue" evidence="10">
    <location>
        <position position="383"/>
    </location>
    <ligand>
        <name>heme</name>
        <dbReference type="ChEBI" id="CHEBI:30413"/>
    </ligand>
    <ligandPart>
        <name>Fe</name>
        <dbReference type="ChEBI" id="CHEBI:18248"/>
    </ligandPart>
</feature>
<keyword evidence="4 10" id="KW-0349">Heme</keyword>
<evidence type="ECO:0000256" key="8">
    <source>
        <dbReference type="ARBA" id="ARBA00023033"/>
    </source>
</evidence>
<dbReference type="InterPro" id="IPR050182">
    <property type="entry name" value="Cytochrome_P450_fam2"/>
</dbReference>
<evidence type="ECO:0000256" key="11">
    <source>
        <dbReference type="RuleBase" id="RU000461"/>
    </source>
</evidence>
<dbReference type="GO" id="GO:0016020">
    <property type="term" value="C:membrane"/>
    <property type="evidence" value="ECO:0007669"/>
    <property type="project" value="UniProtKB-SubCell"/>
</dbReference>
<keyword evidence="6 11" id="KW-0560">Oxidoreductase</keyword>
<dbReference type="GO" id="GO:0006082">
    <property type="term" value="P:organic acid metabolic process"/>
    <property type="evidence" value="ECO:0007669"/>
    <property type="project" value="TreeGrafter"/>
</dbReference>
<evidence type="ECO:0000256" key="5">
    <source>
        <dbReference type="ARBA" id="ARBA00022723"/>
    </source>
</evidence>
<name>A0A093I1G3_STRCA</name>
<dbReference type="FunFam" id="1.10.630.10:FF:000004">
    <property type="entry name" value="cytochrome P450 2D15 isoform X1"/>
    <property type="match status" value="1"/>
</dbReference>
<dbReference type="PANTHER" id="PTHR24300:SF368">
    <property type="entry name" value="CYTOCHROME P450, FAMILY 2, SUBFAMILY AB, POLYPEPTIDE 1"/>
    <property type="match status" value="1"/>
</dbReference>
<keyword evidence="7 10" id="KW-0408">Iron</keyword>
<dbReference type="InterPro" id="IPR001128">
    <property type="entry name" value="Cyt_P450"/>
</dbReference>
<reference evidence="12 13" key="1">
    <citation type="submission" date="2014-04" db="EMBL/GenBank/DDBJ databases">
        <title>Genome evolution of avian class.</title>
        <authorList>
            <person name="Zhang G."/>
            <person name="Li C."/>
        </authorList>
    </citation>
    <scope>NUCLEOTIDE SEQUENCE [LARGE SCALE GENOMIC DNA]</scope>
    <source>
        <strain evidence="12">BGI_N308</strain>
    </source>
</reference>